<evidence type="ECO:0000313" key="1">
    <source>
        <dbReference type="EMBL" id="AMR59448.1"/>
    </source>
</evidence>
<dbReference type="KEGG" id="vg:29066066"/>
<reference evidence="1 2" key="1">
    <citation type="submission" date="2016-02" db="EMBL/GenBank/DDBJ databases">
        <title>Characterization of five Podoviridae phages infecting Citrobacter freundii.</title>
        <authorList>
            <person name="Hamdi S."/>
            <person name="Rousseau G.M."/>
            <person name="Labrie S.J."/>
            <person name="Saied Kourda R."/>
            <person name="Tremblay D.M."/>
            <person name="Moineau S."/>
            <person name="Ben Slama K."/>
        </authorList>
    </citation>
    <scope>NUCLEOTIDE SEQUENCE [LARGE SCALE GENOMIC DNA]</scope>
</reference>
<dbReference type="EMBL" id="KU687347">
    <property type="protein sequence ID" value="AMR59448.1"/>
    <property type="molecule type" value="Genomic_DNA"/>
</dbReference>
<dbReference type="GO" id="GO:0019076">
    <property type="term" value="P:viral release from host cell"/>
    <property type="evidence" value="ECO:0007669"/>
    <property type="project" value="InterPro"/>
</dbReference>
<organism evidence="1 2">
    <name type="scientific">Citrobacter phage SH1</name>
    <dbReference type="NCBI Taxonomy" id="1805464"/>
    <lineage>
        <taxon>Viruses</taxon>
        <taxon>Duplodnaviria</taxon>
        <taxon>Heunggongvirae</taxon>
        <taxon>Uroviricota</taxon>
        <taxon>Caudoviricetes</taxon>
        <taxon>Autographivirales</taxon>
        <taxon>Autotranscriptaviridae</taxon>
        <taxon>Studiervirinae</taxon>
        <taxon>Teetrevirus</taxon>
        <taxon>Teetrevirus SH1</taxon>
    </lineage>
</organism>
<dbReference type="GeneID" id="29066066"/>
<name>A0A172JG08_9CAUD</name>
<dbReference type="RefSeq" id="YP_009286674.1">
    <property type="nucleotide sequence ID" value="NC_031066.1"/>
</dbReference>
<sequence length="84" mass="9367">MNTLRKQKQPQQLRQRSVGYPVSTKKRLQPLKAALIGCLMTCVVIISGCQSASRPLPDYQKITVDASLMVEPNYTSQMLSVLSE</sequence>
<dbReference type="Proteomes" id="UP000203218">
    <property type="component" value="Segment"/>
</dbReference>
<protein>
    <recommendedName>
        <fullName evidence="3">O-spanin</fullName>
    </recommendedName>
</protein>
<proteinExistence type="predicted"/>
<dbReference type="InterPro" id="IPR020130">
    <property type="entry name" value="O-spanin_T7likevirus"/>
</dbReference>
<gene>
    <name evidence="1" type="ORF">sh1_0046</name>
</gene>
<dbReference type="Pfam" id="PF17531">
    <property type="entry name" value="O_Spanin_T7"/>
    <property type="match status" value="1"/>
</dbReference>
<accession>A0A172JG08</accession>
<evidence type="ECO:0000313" key="2">
    <source>
        <dbReference type="Proteomes" id="UP000203218"/>
    </source>
</evidence>
<dbReference type="OrthoDB" id="22542at10239"/>
<evidence type="ECO:0008006" key="3">
    <source>
        <dbReference type="Google" id="ProtNLM"/>
    </source>
</evidence>
<keyword evidence="2" id="KW-1185">Reference proteome</keyword>